<feature type="compositionally biased region" description="Polar residues" evidence="1">
    <location>
        <begin position="40"/>
        <end position="51"/>
    </location>
</feature>
<evidence type="ECO:0000256" key="1">
    <source>
        <dbReference type="SAM" id="MobiDB-lite"/>
    </source>
</evidence>
<dbReference type="EMBL" id="JABSTU010000001">
    <property type="protein sequence ID" value="KAH8038982.1"/>
    <property type="molecule type" value="Genomic_DNA"/>
</dbReference>
<evidence type="ECO:0008006" key="4">
    <source>
        <dbReference type="Google" id="ProtNLM"/>
    </source>
</evidence>
<name>A0A9J6EX19_RHIMP</name>
<evidence type="ECO:0000313" key="3">
    <source>
        <dbReference type="Proteomes" id="UP000821866"/>
    </source>
</evidence>
<dbReference type="Proteomes" id="UP000821866">
    <property type="component" value="Chromosome 1"/>
</dbReference>
<reference evidence="2" key="1">
    <citation type="journal article" date="2020" name="Cell">
        <title>Large-Scale Comparative Analyses of Tick Genomes Elucidate Their Genetic Diversity and Vector Capacities.</title>
        <authorList>
            <consortium name="Tick Genome and Microbiome Consortium (TIGMIC)"/>
            <person name="Jia N."/>
            <person name="Wang J."/>
            <person name="Shi W."/>
            <person name="Du L."/>
            <person name="Sun Y."/>
            <person name="Zhan W."/>
            <person name="Jiang J.F."/>
            <person name="Wang Q."/>
            <person name="Zhang B."/>
            <person name="Ji P."/>
            <person name="Bell-Sakyi L."/>
            <person name="Cui X.M."/>
            <person name="Yuan T.T."/>
            <person name="Jiang B.G."/>
            <person name="Yang W.F."/>
            <person name="Lam T.T."/>
            <person name="Chang Q.C."/>
            <person name="Ding S.J."/>
            <person name="Wang X.J."/>
            <person name="Zhu J.G."/>
            <person name="Ruan X.D."/>
            <person name="Zhao L."/>
            <person name="Wei J.T."/>
            <person name="Ye R.Z."/>
            <person name="Que T.C."/>
            <person name="Du C.H."/>
            <person name="Zhou Y.H."/>
            <person name="Cheng J.X."/>
            <person name="Dai P.F."/>
            <person name="Guo W.B."/>
            <person name="Han X.H."/>
            <person name="Huang E.J."/>
            <person name="Li L.F."/>
            <person name="Wei W."/>
            <person name="Gao Y.C."/>
            <person name="Liu J.Z."/>
            <person name="Shao H.Z."/>
            <person name="Wang X."/>
            <person name="Wang C.C."/>
            <person name="Yang T.C."/>
            <person name="Huo Q.B."/>
            <person name="Li W."/>
            <person name="Chen H.Y."/>
            <person name="Chen S.E."/>
            <person name="Zhou L.G."/>
            <person name="Ni X.B."/>
            <person name="Tian J.H."/>
            <person name="Sheng Y."/>
            <person name="Liu T."/>
            <person name="Pan Y.S."/>
            <person name="Xia L.Y."/>
            <person name="Li J."/>
            <person name="Zhao F."/>
            <person name="Cao W.C."/>
        </authorList>
    </citation>
    <scope>NUCLEOTIDE SEQUENCE</scope>
    <source>
        <strain evidence="2">Rmic-2018</strain>
    </source>
</reference>
<feature type="region of interest" description="Disordered" evidence="1">
    <location>
        <begin position="40"/>
        <end position="68"/>
    </location>
</feature>
<proteinExistence type="predicted"/>
<sequence length="388" mass="43288">MEYIVEGTTISAAEWLDGYWQPSPAFRAQEKRRLQLRQATPHLNSAQQATHPRNDLKTRPPPLRIHGPLPRMSPDAIHIVGRPKPPVDLTKPPHWLLYEALLNAVSLPDLPPASRDKVRVHPTNNTFNLSVRESVRAQAYLRITSLQIGVLTVEFQVYAPPPDDEFSGIVFNAYGSFTDAEILKDLQESNPTMPVIGTDQPRTLHHALRLFTTMNLLSRRLDSPLLLLPKSRSMLYLPQECVSDLQQPPTRIGNSVCRDTSPDLTLCKNVTRATWENTGLLVGSNHNILAITIQTSLNKKPKPTAHITDCPKYRQLREEQASNTITDINEWIASLQEHVQVTICEVKLPPTCPQPTLTSSTCGTHTLSSCAGGAGRMTTRTYTATSKR</sequence>
<protein>
    <recommendedName>
        <fullName evidence="4">Tick transposon</fullName>
    </recommendedName>
</protein>
<keyword evidence="3" id="KW-1185">Reference proteome</keyword>
<accession>A0A9J6EX19</accession>
<dbReference type="AlphaFoldDB" id="A0A9J6EX19"/>
<comment type="caution">
    <text evidence="2">The sequence shown here is derived from an EMBL/GenBank/DDBJ whole genome shotgun (WGS) entry which is preliminary data.</text>
</comment>
<evidence type="ECO:0000313" key="2">
    <source>
        <dbReference type="EMBL" id="KAH8038982.1"/>
    </source>
</evidence>
<reference evidence="2" key="2">
    <citation type="submission" date="2021-09" db="EMBL/GenBank/DDBJ databases">
        <authorList>
            <person name="Jia N."/>
            <person name="Wang J."/>
            <person name="Shi W."/>
            <person name="Du L."/>
            <person name="Sun Y."/>
            <person name="Zhan W."/>
            <person name="Jiang J."/>
            <person name="Wang Q."/>
            <person name="Zhang B."/>
            <person name="Ji P."/>
            <person name="Sakyi L.B."/>
            <person name="Cui X."/>
            <person name="Yuan T."/>
            <person name="Jiang B."/>
            <person name="Yang W."/>
            <person name="Lam T.T.-Y."/>
            <person name="Chang Q."/>
            <person name="Ding S."/>
            <person name="Wang X."/>
            <person name="Zhu J."/>
            <person name="Ruan X."/>
            <person name="Zhao L."/>
            <person name="Wei J."/>
            <person name="Que T."/>
            <person name="Du C."/>
            <person name="Cheng J."/>
            <person name="Dai P."/>
            <person name="Han X."/>
            <person name="Huang E."/>
            <person name="Gao Y."/>
            <person name="Liu J."/>
            <person name="Shao H."/>
            <person name="Ye R."/>
            <person name="Li L."/>
            <person name="Wei W."/>
            <person name="Wang X."/>
            <person name="Wang C."/>
            <person name="Huo Q."/>
            <person name="Li W."/>
            <person name="Guo W."/>
            <person name="Chen H."/>
            <person name="Chen S."/>
            <person name="Zhou L."/>
            <person name="Zhou L."/>
            <person name="Ni X."/>
            <person name="Tian J."/>
            <person name="Zhou Y."/>
            <person name="Sheng Y."/>
            <person name="Liu T."/>
            <person name="Pan Y."/>
            <person name="Xia L."/>
            <person name="Li J."/>
            <person name="Zhao F."/>
            <person name="Cao W."/>
        </authorList>
    </citation>
    <scope>NUCLEOTIDE SEQUENCE</scope>
    <source>
        <strain evidence="2">Rmic-2018</strain>
        <tissue evidence="2">Larvae</tissue>
    </source>
</reference>
<organism evidence="2 3">
    <name type="scientific">Rhipicephalus microplus</name>
    <name type="common">Cattle tick</name>
    <name type="synonym">Boophilus microplus</name>
    <dbReference type="NCBI Taxonomy" id="6941"/>
    <lineage>
        <taxon>Eukaryota</taxon>
        <taxon>Metazoa</taxon>
        <taxon>Ecdysozoa</taxon>
        <taxon>Arthropoda</taxon>
        <taxon>Chelicerata</taxon>
        <taxon>Arachnida</taxon>
        <taxon>Acari</taxon>
        <taxon>Parasitiformes</taxon>
        <taxon>Ixodida</taxon>
        <taxon>Ixodoidea</taxon>
        <taxon>Ixodidae</taxon>
        <taxon>Rhipicephalinae</taxon>
        <taxon>Rhipicephalus</taxon>
        <taxon>Boophilus</taxon>
    </lineage>
</organism>
<gene>
    <name evidence="2" type="ORF">HPB51_004270</name>
</gene>
<dbReference type="VEuPathDB" id="VectorBase:LOC119169912"/>